<comment type="caution">
    <text evidence="9">The sequence shown here is derived from an EMBL/GenBank/DDBJ whole genome shotgun (WGS) entry which is preliminary data.</text>
</comment>
<evidence type="ECO:0000259" key="8">
    <source>
        <dbReference type="PROSITE" id="PS51462"/>
    </source>
</evidence>
<evidence type="ECO:0000256" key="4">
    <source>
        <dbReference type="ARBA" id="ARBA00022801"/>
    </source>
</evidence>
<sequence length="308" mass="33662">MRNGAKSTHPAVMGAPLWIARAFSRQRRADAERSDAPSTGGSVTERTIHHSAGHYVASVRTRQLLDAMEERLATLPLRTETVPHDPTVTAPNAAVLVLLCRPHGGSPATGEELAFALTERSKTVRTHRGEMSFPGGKLRQGDTSVLQTALRETCEEIGLEPRHVRVLGQFHEYRPLLQSSNLRVATFIGYMNDCVDPSALRVNPQEVKNLFIVPQRLFRLCRHLTSNTDARTPECSTTSDEHGKVPCTAIPAGNAADASNGVHEAAELPTENGTIYFALPHHCTGGKLVWGMTARIIDEVMQFMAECS</sequence>
<dbReference type="InterPro" id="IPR045121">
    <property type="entry name" value="CoAse"/>
</dbReference>
<keyword evidence="5" id="KW-0460">Magnesium</keyword>
<dbReference type="CDD" id="cd03426">
    <property type="entry name" value="NUDIX_CoAse_Nudt7"/>
    <property type="match status" value="1"/>
</dbReference>
<dbReference type="PROSITE" id="PS51462">
    <property type="entry name" value="NUDIX"/>
    <property type="match status" value="1"/>
</dbReference>
<dbReference type="InterPro" id="IPR015797">
    <property type="entry name" value="NUDIX_hydrolase-like_dom_sf"/>
</dbReference>
<evidence type="ECO:0000256" key="1">
    <source>
        <dbReference type="ARBA" id="ARBA00001936"/>
    </source>
</evidence>
<dbReference type="InterPro" id="IPR000086">
    <property type="entry name" value="NUDIX_hydrolase_dom"/>
</dbReference>
<feature type="region of interest" description="Disordered" evidence="7">
    <location>
        <begin position="28"/>
        <end position="49"/>
    </location>
</feature>
<dbReference type="Proteomes" id="UP001301350">
    <property type="component" value="Unassembled WGS sequence"/>
</dbReference>
<dbReference type="AlphaFoldDB" id="A0AAV9IUE9"/>
<dbReference type="PANTHER" id="PTHR12992">
    <property type="entry name" value="NUDIX HYDROLASE"/>
    <property type="match status" value="1"/>
</dbReference>
<comment type="cofactor">
    <cofactor evidence="1">
        <name>Mn(2+)</name>
        <dbReference type="ChEBI" id="CHEBI:29035"/>
    </cofactor>
</comment>
<evidence type="ECO:0000313" key="9">
    <source>
        <dbReference type="EMBL" id="KAK4535735.1"/>
    </source>
</evidence>
<evidence type="ECO:0000256" key="7">
    <source>
        <dbReference type="SAM" id="MobiDB-lite"/>
    </source>
</evidence>
<proteinExistence type="predicted"/>
<evidence type="ECO:0000256" key="5">
    <source>
        <dbReference type="ARBA" id="ARBA00022842"/>
    </source>
</evidence>
<comment type="cofactor">
    <cofactor evidence="2">
        <name>Mg(2+)</name>
        <dbReference type="ChEBI" id="CHEBI:18420"/>
    </cofactor>
</comment>
<dbReference type="EMBL" id="JANCYW010000006">
    <property type="protein sequence ID" value="KAK4535735.1"/>
    <property type="molecule type" value="Genomic_DNA"/>
</dbReference>
<organism evidence="9 10">
    <name type="scientific">Cyanidium caldarium</name>
    <name type="common">Red alga</name>
    <dbReference type="NCBI Taxonomy" id="2771"/>
    <lineage>
        <taxon>Eukaryota</taxon>
        <taxon>Rhodophyta</taxon>
        <taxon>Bangiophyceae</taxon>
        <taxon>Cyanidiales</taxon>
        <taxon>Cyanidiaceae</taxon>
        <taxon>Cyanidium</taxon>
    </lineage>
</organism>
<dbReference type="Gene3D" id="3.90.79.10">
    <property type="entry name" value="Nucleoside Triphosphate Pyrophosphohydrolase"/>
    <property type="match status" value="1"/>
</dbReference>
<dbReference type="SUPFAM" id="SSF55811">
    <property type="entry name" value="Nudix"/>
    <property type="match status" value="1"/>
</dbReference>
<reference evidence="9 10" key="1">
    <citation type="submission" date="2022-07" db="EMBL/GenBank/DDBJ databases">
        <title>Genome-wide signatures of adaptation to extreme environments.</title>
        <authorList>
            <person name="Cho C.H."/>
            <person name="Yoon H.S."/>
        </authorList>
    </citation>
    <scope>NUCLEOTIDE SEQUENCE [LARGE SCALE GENOMIC DNA]</scope>
    <source>
        <strain evidence="9 10">DBV 063 E5</strain>
    </source>
</reference>
<feature type="compositionally biased region" description="Polar residues" evidence="7">
    <location>
        <begin position="36"/>
        <end position="45"/>
    </location>
</feature>
<dbReference type="Pfam" id="PF00293">
    <property type="entry name" value="NUDIX"/>
    <property type="match status" value="1"/>
</dbReference>
<evidence type="ECO:0000256" key="6">
    <source>
        <dbReference type="ARBA" id="ARBA00023211"/>
    </source>
</evidence>
<name>A0AAV9IUE9_CYACA</name>
<keyword evidence="3" id="KW-0479">Metal-binding</keyword>
<protein>
    <recommendedName>
        <fullName evidence="8">Nudix hydrolase domain-containing protein</fullName>
    </recommendedName>
</protein>
<dbReference type="PANTHER" id="PTHR12992:SF11">
    <property type="entry name" value="MITOCHONDRIAL COENZYME A DIPHOSPHATASE NUDT8"/>
    <property type="match status" value="1"/>
</dbReference>
<gene>
    <name evidence="9" type="ORF">CDCA_CDCA06G1760</name>
</gene>
<keyword evidence="6" id="KW-0464">Manganese</keyword>
<accession>A0AAV9IUE9</accession>
<evidence type="ECO:0000313" key="10">
    <source>
        <dbReference type="Proteomes" id="UP001301350"/>
    </source>
</evidence>
<keyword evidence="4" id="KW-0378">Hydrolase</keyword>
<feature type="domain" description="Nudix hydrolase" evidence="8">
    <location>
        <begin position="90"/>
        <end position="237"/>
    </location>
</feature>
<dbReference type="GO" id="GO:0010945">
    <property type="term" value="F:coenzyme A diphosphatase activity"/>
    <property type="evidence" value="ECO:0007669"/>
    <property type="project" value="InterPro"/>
</dbReference>
<evidence type="ECO:0000256" key="3">
    <source>
        <dbReference type="ARBA" id="ARBA00022723"/>
    </source>
</evidence>
<evidence type="ECO:0000256" key="2">
    <source>
        <dbReference type="ARBA" id="ARBA00001946"/>
    </source>
</evidence>
<dbReference type="GO" id="GO:0046872">
    <property type="term" value="F:metal ion binding"/>
    <property type="evidence" value="ECO:0007669"/>
    <property type="project" value="UniProtKB-KW"/>
</dbReference>
<keyword evidence="10" id="KW-1185">Reference proteome</keyword>